<reference evidence="3 4" key="1">
    <citation type="journal article" date="2014" name="Genome Announc.">
        <title>Draft genome sequences of eight enterohepatic helicobacter species isolated from both laboratory and wild rodents.</title>
        <authorList>
            <person name="Sheh A."/>
            <person name="Shen Z."/>
            <person name="Fox J.G."/>
        </authorList>
    </citation>
    <scope>NUCLEOTIDE SEQUENCE [LARGE SCALE GENOMIC DNA]</scope>
    <source>
        <strain evidence="3 4">MIT 09-6949</strain>
    </source>
</reference>
<evidence type="ECO:0000259" key="2">
    <source>
        <dbReference type="PROSITE" id="PS50263"/>
    </source>
</evidence>
<dbReference type="AlphaFoldDB" id="A0A4U8TCD7"/>
<dbReference type="STRING" id="1677920.LS71_00220"/>
<dbReference type="OrthoDB" id="5357560at2"/>
<evidence type="ECO:0000313" key="4">
    <source>
        <dbReference type="Proteomes" id="UP000029733"/>
    </source>
</evidence>
<accession>A0A4U8TCD7</accession>
<comment type="caution">
    <text evidence="3">The sequence shown here is derived from an EMBL/GenBank/DDBJ whole genome shotgun (WGS) entry which is preliminary data.</text>
</comment>
<keyword evidence="1 3" id="KW-0378">Hydrolase</keyword>
<dbReference type="InterPro" id="IPR036526">
    <property type="entry name" value="C-N_Hydrolase_sf"/>
</dbReference>
<dbReference type="PROSITE" id="PS50263">
    <property type="entry name" value="CN_HYDROLASE"/>
    <property type="match status" value="1"/>
</dbReference>
<dbReference type="CDD" id="cd07197">
    <property type="entry name" value="nitrilase"/>
    <property type="match status" value="1"/>
</dbReference>
<dbReference type="RefSeq" id="WP_034352062.1">
    <property type="nucleotide sequence ID" value="NZ_JRPR02000001.1"/>
</dbReference>
<proteinExistence type="predicted"/>
<evidence type="ECO:0000256" key="1">
    <source>
        <dbReference type="ARBA" id="ARBA00022801"/>
    </source>
</evidence>
<keyword evidence="4" id="KW-1185">Reference proteome</keyword>
<dbReference type="EMBL" id="JRPR02000001">
    <property type="protein sequence ID" value="TLD97473.1"/>
    <property type="molecule type" value="Genomic_DNA"/>
</dbReference>
<dbReference type="InterPro" id="IPR050345">
    <property type="entry name" value="Aliph_Amidase/BUP"/>
</dbReference>
<name>A0A4U8TCD7_9HELI</name>
<dbReference type="PANTHER" id="PTHR43674:SF2">
    <property type="entry name" value="BETA-UREIDOPROPIONASE"/>
    <property type="match status" value="1"/>
</dbReference>
<dbReference type="Proteomes" id="UP000029733">
    <property type="component" value="Unassembled WGS sequence"/>
</dbReference>
<dbReference type="SUPFAM" id="SSF56317">
    <property type="entry name" value="Carbon-nitrogen hydrolase"/>
    <property type="match status" value="1"/>
</dbReference>
<dbReference type="GO" id="GO:0050126">
    <property type="term" value="F:N-carbamoylputrescine amidase activity"/>
    <property type="evidence" value="ECO:0007669"/>
    <property type="project" value="TreeGrafter"/>
</dbReference>
<dbReference type="Pfam" id="PF00795">
    <property type="entry name" value="CN_hydrolase"/>
    <property type="match status" value="1"/>
</dbReference>
<protein>
    <submittedName>
        <fullName evidence="3">Carbon-nitrogen hydrolase family protein</fullName>
    </submittedName>
</protein>
<dbReference type="PANTHER" id="PTHR43674">
    <property type="entry name" value="NITRILASE C965.09-RELATED"/>
    <property type="match status" value="1"/>
</dbReference>
<dbReference type="Gene3D" id="3.60.110.10">
    <property type="entry name" value="Carbon-nitrogen hydrolase"/>
    <property type="match status" value="1"/>
</dbReference>
<organism evidence="3 4">
    <name type="scientific">Helicobacter jaachi</name>
    <dbReference type="NCBI Taxonomy" id="1677920"/>
    <lineage>
        <taxon>Bacteria</taxon>
        <taxon>Pseudomonadati</taxon>
        <taxon>Campylobacterota</taxon>
        <taxon>Epsilonproteobacteria</taxon>
        <taxon>Campylobacterales</taxon>
        <taxon>Helicobacteraceae</taxon>
        <taxon>Helicobacter</taxon>
    </lineage>
</organism>
<feature type="domain" description="CN hydrolase" evidence="2">
    <location>
        <begin position="1"/>
        <end position="246"/>
    </location>
</feature>
<sequence length="260" mass="30209">MNIALLQLPELTAPCTPLLEKYFQTCKKQKVQIVAFGEYIFNPFYHKLCAHKPAAQIAHTSAHTLDILHTLSKAHKLDIIAPIVLEKENKLYKTIALIQGSKSRFYYQQRLIAYPHWNEKAFFANPTPKHPKTPLIFKKNNFKIAVIAGFEVHFDEIWLKLKQSQVDIVILPCSNTFASKIRWRRLCQMRAFTNSMAILRINRIGNEHYEKLDWQFYGDSLWIDANGDIEESLGDKEGMLLASLELKHLRALQQEWGFRA</sequence>
<gene>
    <name evidence="3" type="ORF">LS71_001610</name>
</gene>
<evidence type="ECO:0000313" key="3">
    <source>
        <dbReference type="EMBL" id="TLD97473.1"/>
    </source>
</evidence>
<dbReference type="InterPro" id="IPR003010">
    <property type="entry name" value="C-N_Hydrolase"/>
</dbReference>
<dbReference type="GO" id="GO:0033388">
    <property type="term" value="P:putrescine biosynthetic process from arginine"/>
    <property type="evidence" value="ECO:0007669"/>
    <property type="project" value="TreeGrafter"/>
</dbReference>